<reference evidence="8" key="1">
    <citation type="journal article" date="2014" name="Nature">
        <title>Elephant shark genome provides unique insights into gnathostome evolution.</title>
        <authorList>
            <consortium name="International Elephant Shark Genome Sequencing Consortium"/>
            <person name="Venkatesh B."/>
            <person name="Lee A.P."/>
            <person name="Ravi V."/>
            <person name="Maurya A.K."/>
            <person name="Lian M.M."/>
            <person name="Swann J.B."/>
            <person name="Ohta Y."/>
            <person name="Flajnik M.F."/>
            <person name="Sutoh Y."/>
            <person name="Kasahara M."/>
            <person name="Hoon S."/>
            <person name="Gangu V."/>
            <person name="Roy S.W."/>
            <person name="Irimia M."/>
            <person name="Korzh V."/>
            <person name="Kondrychyn I."/>
            <person name="Lim Z.W."/>
            <person name="Tay B.H."/>
            <person name="Tohari S."/>
            <person name="Kong K.W."/>
            <person name="Ho S."/>
            <person name="Lorente-Galdos B."/>
            <person name="Quilez J."/>
            <person name="Marques-Bonet T."/>
            <person name="Raney B.J."/>
            <person name="Ingham P.W."/>
            <person name="Tay A."/>
            <person name="Hillier L.W."/>
            <person name="Minx P."/>
            <person name="Boehm T."/>
            <person name="Wilson R.K."/>
            <person name="Brenner S."/>
            <person name="Warren W.C."/>
        </authorList>
    </citation>
    <scope>NUCLEOTIDE SEQUENCE</scope>
    <source>
        <tissue evidence="8">Heart</tissue>
    </source>
</reference>
<evidence type="ECO:0000256" key="1">
    <source>
        <dbReference type="ARBA" id="ARBA00004273"/>
    </source>
</evidence>
<dbReference type="InterPro" id="IPR003177">
    <property type="entry name" value="Cytc_oxidase_su7a_met"/>
</dbReference>
<proteinExistence type="evidence at transcript level"/>
<evidence type="ECO:0000256" key="4">
    <source>
        <dbReference type="ARBA" id="ARBA00022946"/>
    </source>
</evidence>
<dbReference type="GO" id="GO:0005743">
    <property type="term" value="C:mitochondrial inner membrane"/>
    <property type="evidence" value="ECO:0007669"/>
    <property type="project" value="UniProtKB-SubCell"/>
</dbReference>
<protein>
    <submittedName>
        <fullName evidence="8">Cytochrome c oxidase subunit 7A2, mitochondrial-like protein</fullName>
    </submittedName>
</protein>
<name>V9LHF7_CALMI</name>
<dbReference type="PANTHER" id="PTHR10510">
    <property type="entry name" value="CYTOCHROME C OXIDASE POLYPEPTIDE 7A"/>
    <property type="match status" value="1"/>
</dbReference>
<accession>V9LHF7</accession>
<feature type="transmembrane region" description="Helical" evidence="7">
    <location>
        <begin position="52"/>
        <end position="73"/>
    </location>
</feature>
<keyword evidence="6 7" id="KW-0472">Membrane</keyword>
<dbReference type="PANTHER" id="PTHR10510:SF11">
    <property type="entry name" value="CYTOCHROME C OXIDASE SUBUNIT 7A, MITOCHONDRIAL"/>
    <property type="match status" value="1"/>
</dbReference>
<dbReference type="CDD" id="cd00928">
    <property type="entry name" value="Cyt_c_Oxidase_VIIa"/>
    <property type="match status" value="1"/>
</dbReference>
<keyword evidence="7" id="KW-1133">Transmembrane helix</keyword>
<dbReference type="EMBL" id="JW879450">
    <property type="protein sequence ID" value="AFP11967.1"/>
    <property type="molecule type" value="mRNA"/>
</dbReference>
<comment type="subcellular location">
    <subcellularLocation>
        <location evidence="1">Mitochondrion inner membrane</location>
    </subcellularLocation>
</comment>
<evidence type="ECO:0000256" key="2">
    <source>
        <dbReference type="ARBA" id="ARBA00009331"/>
    </source>
</evidence>
<keyword evidence="7" id="KW-0812">Transmembrane</keyword>
<keyword evidence="3" id="KW-0999">Mitochondrion inner membrane</keyword>
<organism evidence="8">
    <name type="scientific">Callorhinchus milii</name>
    <name type="common">Ghost shark</name>
    <dbReference type="NCBI Taxonomy" id="7868"/>
    <lineage>
        <taxon>Eukaryota</taxon>
        <taxon>Metazoa</taxon>
        <taxon>Chordata</taxon>
        <taxon>Craniata</taxon>
        <taxon>Vertebrata</taxon>
        <taxon>Chondrichthyes</taxon>
        <taxon>Holocephali</taxon>
        <taxon>Chimaeriformes</taxon>
        <taxon>Callorhinchidae</taxon>
        <taxon>Callorhinchus</taxon>
    </lineage>
</organism>
<dbReference type="InterPro" id="IPR039297">
    <property type="entry name" value="COX7a"/>
</dbReference>
<dbReference type="InterPro" id="IPR036539">
    <property type="entry name" value="Cyt_c_oxidase_su7a_sf"/>
</dbReference>
<evidence type="ECO:0000256" key="3">
    <source>
        <dbReference type="ARBA" id="ARBA00022792"/>
    </source>
</evidence>
<dbReference type="Gene3D" id="4.10.91.10">
    <property type="entry name" value="Cytochrome c oxidase, subunit VIIa"/>
    <property type="match status" value="1"/>
</dbReference>
<evidence type="ECO:0000313" key="8">
    <source>
        <dbReference type="EMBL" id="AFP11967.1"/>
    </source>
</evidence>
<dbReference type="FunFam" id="4.10.91.10:FF:000001">
    <property type="entry name" value="Cytochrome c oxidase subunit 7A1, mitochondrial"/>
    <property type="match status" value="1"/>
</dbReference>
<evidence type="ECO:0000256" key="5">
    <source>
        <dbReference type="ARBA" id="ARBA00023128"/>
    </source>
</evidence>
<dbReference type="GO" id="GO:0006123">
    <property type="term" value="P:mitochondrial electron transport, cytochrome c to oxygen"/>
    <property type="evidence" value="ECO:0007669"/>
    <property type="project" value="InterPro"/>
</dbReference>
<dbReference type="GO" id="GO:0002082">
    <property type="term" value="P:regulation of oxidative phosphorylation"/>
    <property type="evidence" value="ECO:0007669"/>
    <property type="project" value="TreeGrafter"/>
</dbReference>
<dbReference type="GO" id="GO:0097250">
    <property type="term" value="P:mitochondrial respirasome assembly"/>
    <property type="evidence" value="ECO:0007669"/>
    <property type="project" value="TreeGrafter"/>
</dbReference>
<dbReference type="SUPFAM" id="SSF81419">
    <property type="entry name" value="Mitochondrial cytochrome c oxidase subunit VIIa"/>
    <property type="match status" value="1"/>
</dbReference>
<dbReference type="GO" id="GO:0045277">
    <property type="term" value="C:respiratory chain complex IV"/>
    <property type="evidence" value="ECO:0007669"/>
    <property type="project" value="InterPro"/>
</dbReference>
<evidence type="ECO:0000256" key="7">
    <source>
        <dbReference type="SAM" id="Phobius"/>
    </source>
</evidence>
<dbReference type="AlphaFoldDB" id="V9LHF7"/>
<comment type="similarity">
    <text evidence="2">Belongs to the cytochrome c oxidase VIIa family.</text>
</comment>
<keyword evidence="4" id="KW-0809">Transit peptide</keyword>
<evidence type="ECO:0000256" key="6">
    <source>
        <dbReference type="ARBA" id="ARBA00023136"/>
    </source>
</evidence>
<keyword evidence="5" id="KW-0496">Mitochondrion</keyword>
<sequence>MQKLMTLPASVSRRFSTSVGHQLKNNVPELQKIFQADNGLPVHLKGGTLDFVLYRFTMGVTVVGTCLSLYELFKAALPRKTK</sequence>
<dbReference type="Pfam" id="PF02238">
    <property type="entry name" value="COX7a"/>
    <property type="match status" value="1"/>
</dbReference>